<proteinExistence type="predicted"/>
<sequence>MATDTGHTVLMPPYHCELNLIRLVWVRVKQEVASKNIIFKPIDAERLLRQAANNVTAVHWHDQLNLKTVIIPLDASDTEEEGGDDDEADDEDEGEEVFGVQPLEWN</sequence>
<name>A0AC60PYZ0_IXOPE</name>
<organism evidence="1 2">
    <name type="scientific">Ixodes persulcatus</name>
    <name type="common">Taiga tick</name>
    <dbReference type="NCBI Taxonomy" id="34615"/>
    <lineage>
        <taxon>Eukaryota</taxon>
        <taxon>Metazoa</taxon>
        <taxon>Ecdysozoa</taxon>
        <taxon>Arthropoda</taxon>
        <taxon>Chelicerata</taxon>
        <taxon>Arachnida</taxon>
        <taxon>Acari</taxon>
        <taxon>Parasitiformes</taxon>
        <taxon>Ixodida</taxon>
        <taxon>Ixodoidea</taxon>
        <taxon>Ixodidae</taxon>
        <taxon>Ixodinae</taxon>
        <taxon>Ixodes</taxon>
    </lineage>
</organism>
<keyword evidence="2" id="KW-1185">Reference proteome</keyword>
<accession>A0AC60PYZ0</accession>
<evidence type="ECO:0000313" key="2">
    <source>
        <dbReference type="Proteomes" id="UP000805193"/>
    </source>
</evidence>
<dbReference type="Proteomes" id="UP000805193">
    <property type="component" value="Unassembled WGS sequence"/>
</dbReference>
<reference evidence="1 2" key="1">
    <citation type="journal article" date="2020" name="Cell">
        <title>Large-Scale Comparative Analyses of Tick Genomes Elucidate Their Genetic Diversity and Vector Capacities.</title>
        <authorList>
            <consortium name="Tick Genome and Microbiome Consortium (TIGMIC)"/>
            <person name="Jia N."/>
            <person name="Wang J."/>
            <person name="Shi W."/>
            <person name="Du L."/>
            <person name="Sun Y."/>
            <person name="Zhan W."/>
            <person name="Jiang J.F."/>
            <person name="Wang Q."/>
            <person name="Zhang B."/>
            <person name="Ji P."/>
            <person name="Bell-Sakyi L."/>
            <person name="Cui X.M."/>
            <person name="Yuan T.T."/>
            <person name="Jiang B.G."/>
            <person name="Yang W.F."/>
            <person name="Lam T.T."/>
            <person name="Chang Q.C."/>
            <person name="Ding S.J."/>
            <person name="Wang X.J."/>
            <person name="Zhu J.G."/>
            <person name="Ruan X.D."/>
            <person name="Zhao L."/>
            <person name="Wei J.T."/>
            <person name="Ye R.Z."/>
            <person name="Que T.C."/>
            <person name="Du C.H."/>
            <person name="Zhou Y.H."/>
            <person name="Cheng J.X."/>
            <person name="Dai P.F."/>
            <person name="Guo W.B."/>
            <person name="Han X.H."/>
            <person name="Huang E.J."/>
            <person name="Li L.F."/>
            <person name="Wei W."/>
            <person name="Gao Y.C."/>
            <person name="Liu J.Z."/>
            <person name="Shao H.Z."/>
            <person name="Wang X."/>
            <person name="Wang C.C."/>
            <person name="Yang T.C."/>
            <person name="Huo Q.B."/>
            <person name="Li W."/>
            <person name="Chen H.Y."/>
            <person name="Chen S.E."/>
            <person name="Zhou L.G."/>
            <person name="Ni X.B."/>
            <person name="Tian J.H."/>
            <person name="Sheng Y."/>
            <person name="Liu T."/>
            <person name="Pan Y.S."/>
            <person name="Xia L.Y."/>
            <person name="Li J."/>
            <person name="Zhao F."/>
            <person name="Cao W.C."/>
        </authorList>
    </citation>
    <scope>NUCLEOTIDE SEQUENCE [LARGE SCALE GENOMIC DNA]</scope>
    <source>
        <strain evidence="1">Iper-2018</strain>
    </source>
</reference>
<gene>
    <name evidence="1" type="ORF">HPB47_026923</name>
</gene>
<dbReference type="EMBL" id="JABSTQ010009788">
    <property type="protein sequence ID" value="KAG0425930.1"/>
    <property type="molecule type" value="Genomic_DNA"/>
</dbReference>
<protein>
    <submittedName>
        <fullName evidence="1">Uncharacterized protein</fullName>
    </submittedName>
</protein>
<comment type="caution">
    <text evidence="1">The sequence shown here is derived from an EMBL/GenBank/DDBJ whole genome shotgun (WGS) entry which is preliminary data.</text>
</comment>
<evidence type="ECO:0000313" key="1">
    <source>
        <dbReference type="EMBL" id="KAG0425930.1"/>
    </source>
</evidence>